<accession>A0A4Y2TR52</accession>
<reference evidence="1 2" key="1">
    <citation type="journal article" date="2019" name="Sci. Rep.">
        <title>Orb-weaving spider Araneus ventricosus genome elucidates the spidroin gene catalogue.</title>
        <authorList>
            <person name="Kono N."/>
            <person name="Nakamura H."/>
            <person name="Ohtoshi R."/>
            <person name="Moran D.A.P."/>
            <person name="Shinohara A."/>
            <person name="Yoshida Y."/>
            <person name="Fujiwara M."/>
            <person name="Mori M."/>
            <person name="Tomita M."/>
            <person name="Arakawa K."/>
        </authorList>
    </citation>
    <scope>NUCLEOTIDE SEQUENCE [LARGE SCALE GENOMIC DNA]</scope>
</reference>
<gene>
    <name evidence="1" type="ORF">AVEN_199046_1</name>
</gene>
<dbReference type="EMBL" id="BGPR01030537">
    <property type="protein sequence ID" value="GBO03115.1"/>
    <property type="molecule type" value="Genomic_DNA"/>
</dbReference>
<comment type="caution">
    <text evidence="1">The sequence shown here is derived from an EMBL/GenBank/DDBJ whole genome shotgun (WGS) entry which is preliminary data.</text>
</comment>
<name>A0A4Y2TR52_ARAVE</name>
<organism evidence="1 2">
    <name type="scientific">Araneus ventricosus</name>
    <name type="common">Orbweaver spider</name>
    <name type="synonym">Epeira ventricosa</name>
    <dbReference type="NCBI Taxonomy" id="182803"/>
    <lineage>
        <taxon>Eukaryota</taxon>
        <taxon>Metazoa</taxon>
        <taxon>Ecdysozoa</taxon>
        <taxon>Arthropoda</taxon>
        <taxon>Chelicerata</taxon>
        <taxon>Arachnida</taxon>
        <taxon>Araneae</taxon>
        <taxon>Araneomorphae</taxon>
        <taxon>Entelegynae</taxon>
        <taxon>Araneoidea</taxon>
        <taxon>Araneidae</taxon>
        <taxon>Araneus</taxon>
    </lineage>
</organism>
<protein>
    <recommendedName>
        <fullName evidence="3">Zinc finger BED domain-containing protein 5</fullName>
    </recommendedName>
</protein>
<proteinExistence type="predicted"/>
<evidence type="ECO:0008006" key="3">
    <source>
        <dbReference type="Google" id="ProtNLM"/>
    </source>
</evidence>
<dbReference type="PANTHER" id="PTHR45913:SF19">
    <property type="entry name" value="LOW QUALITY PROTEIN: ZINC FINGER BED DOMAIN-CONTAINING PROTEIN 5-LIKE"/>
    <property type="match status" value="1"/>
</dbReference>
<sequence>MDESTDVSGFAILMVIVRHPYMYSFHEDLLLCKPLLTTTTGTEIFKLLDEFFEKNSILWDNSVDVCKDGAKSMTGKVSGAIAKMKEKPRGAAVVTAYVIDMLLQ</sequence>
<evidence type="ECO:0000313" key="1">
    <source>
        <dbReference type="EMBL" id="GBO03115.1"/>
    </source>
</evidence>
<evidence type="ECO:0000313" key="2">
    <source>
        <dbReference type="Proteomes" id="UP000499080"/>
    </source>
</evidence>
<dbReference type="AlphaFoldDB" id="A0A4Y2TR52"/>
<keyword evidence="2" id="KW-1185">Reference proteome</keyword>
<dbReference type="PANTHER" id="PTHR45913">
    <property type="entry name" value="EPM2A-INTERACTING PROTEIN 1"/>
    <property type="match status" value="1"/>
</dbReference>
<dbReference type="Proteomes" id="UP000499080">
    <property type="component" value="Unassembled WGS sequence"/>
</dbReference>